<dbReference type="Proteomes" id="UP000625527">
    <property type="component" value="Unassembled WGS sequence"/>
</dbReference>
<keyword evidence="2 5" id="KW-0812">Transmembrane</keyword>
<evidence type="ECO:0000313" key="7">
    <source>
        <dbReference type="Proteomes" id="UP000625527"/>
    </source>
</evidence>
<feature type="transmembrane region" description="Helical" evidence="5">
    <location>
        <begin position="96"/>
        <end position="117"/>
    </location>
</feature>
<reference evidence="6 7" key="1">
    <citation type="submission" date="2020-10" db="EMBL/GenBank/DDBJ databases">
        <title>Myceligenerans pegani sp. nov., an endophytic actinomycete isolated from Peganum harmala L. in Xinjiang, China.</title>
        <authorList>
            <person name="Xin L."/>
        </authorList>
    </citation>
    <scope>NUCLEOTIDE SEQUENCE [LARGE SCALE GENOMIC DNA]</scope>
    <source>
        <strain evidence="6 7">TRM65318</strain>
    </source>
</reference>
<evidence type="ECO:0000256" key="4">
    <source>
        <dbReference type="ARBA" id="ARBA00023136"/>
    </source>
</evidence>
<keyword evidence="4 5" id="KW-0472">Membrane</keyword>
<dbReference type="Pfam" id="PF13564">
    <property type="entry name" value="DoxX_2"/>
    <property type="match status" value="1"/>
</dbReference>
<evidence type="ECO:0000256" key="1">
    <source>
        <dbReference type="ARBA" id="ARBA00004141"/>
    </source>
</evidence>
<comment type="subcellular location">
    <subcellularLocation>
        <location evidence="1">Membrane</location>
        <topology evidence="1">Multi-pass membrane protein</topology>
    </subcellularLocation>
</comment>
<evidence type="ECO:0000256" key="3">
    <source>
        <dbReference type="ARBA" id="ARBA00022989"/>
    </source>
</evidence>
<sequence>MDLLPDPVWPMVLLAVVQAVDAALCVKPVDWPVGQCLRGVNFPERWWWVFPWIKAAAALGLVAGIWVPALGTVTAVALVVYFALALGYHVRARNLGIFFVSALAMFALCSGVLWWSFVA</sequence>
<evidence type="ECO:0000256" key="5">
    <source>
        <dbReference type="SAM" id="Phobius"/>
    </source>
</evidence>
<protein>
    <submittedName>
        <fullName evidence="6">DoxX family protein</fullName>
    </submittedName>
</protein>
<feature type="transmembrane region" description="Helical" evidence="5">
    <location>
        <begin position="55"/>
        <end position="84"/>
    </location>
</feature>
<proteinExistence type="predicted"/>
<evidence type="ECO:0000313" key="6">
    <source>
        <dbReference type="EMBL" id="MBE1876752.1"/>
    </source>
</evidence>
<comment type="caution">
    <text evidence="6">The sequence shown here is derived from an EMBL/GenBank/DDBJ whole genome shotgun (WGS) entry which is preliminary data.</text>
</comment>
<keyword evidence="7" id="KW-1185">Reference proteome</keyword>
<organism evidence="6 7">
    <name type="scientific">Myceligenerans pegani</name>
    <dbReference type="NCBI Taxonomy" id="2776917"/>
    <lineage>
        <taxon>Bacteria</taxon>
        <taxon>Bacillati</taxon>
        <taxon>Actinomycetota</taxon>
        <taxon>Actinomycetes</taxon>
        <taxon>Micrococcales</taxon>
        <taxon>Promicromonosporaceae</taxon>
        <taxon>Myceligenerans</taxon>
    </lineage>
</organism>
<gene>
    <name evidence="6" type="ORF">IHE71_13665</name>
</gene>
<dbReference type="EMBL" id="JADAQT010000089">
    <property type="protein sequence ID" value="MBE1876752.1"/>
    <property type="molecule type" value="Genomic_DNA"/>
</dbReference>
<dbReference type="InterPro" id="IPR032808">
    <property type="entry name" value="DoxX"/>
</dbReference>
<name>A0ABR9MZE6_9MICO</name>
<evidence type="ECO:0000256" key="2">
    <source>
        <dbReference type="ARBA" id="ARBA00022692"/>
    </source>
</evidence>
<keyword evidence="3 5" id="KW-1133">Transmembrane helix</keyword>
<dbReference type="RefSeq" id="WP_192863318.1">
    <property type="nucleotide sequence ID" value="NZ_JADAQT010000089.1"/>
</dbReference>
<accession>A0ABR9MZE6</accession>